<dbReference type="SMART" id="SM00181">
    <property type="entry name" value="EGF"/>
    <property type="match status" value="2"/>
</dbReference>
<feature type="compositionally biased region" description="Basic and acidic residues" evidence="6">
    <location>
        <begin position="385"/>
        <end position="403"/>
    </location>
</feature>
<dbReference type="PROSITE" id="PS00022">
    <property type="entry name" value="EGF_1"/>
    <property type="match status" value="2"/>
</dbReference>
<name>A0A9D4KTR6_DREPO</name>
<proteinExistence type="predicted"/>
<dbReference type="PROSITE" id="PS50026">
    <property type="entry name" value="EGF_3"/>
    <property type="match status" value="2"/>
</dbReference>
<dbReference type="PROSITE" id="PS01187">
    <property type="entry name" value="EGF_CA"/>
    <property type="match status" value="1"/>
</dbReference>
<dbReference type="SUPFAM" id="SSF57196">
    <property type="entry name" value="EGF/Laminin"/>
    <property type="match status" value="2"/>
</dbReference>
<evidence type="ECO:0000256" key="5">
    <source>
        <dbReference type="PROSITE-ProRule" id="PRU00076"/>
    </source>
</evidence>
<evidence type="ECO:0000259" key="8">
    <source>
        <dbReference type="PROSITE" id="PS50026"/>
    </source>
</evidence>
<reference evidence="9" key="2">
    <citation type="submission" date="2020-11" db="EMBL/GenBank/DDBJ databases">
        <authorList>
            <person name="McCartney M.A."/>
            <person name="Auch B."/>
            <person name="Kono T."/>
            <person name="Mallez S."/>
            <person name="Becker A."/>
            <person name="Gohl D.M."/>
            <person name="Silverstein K.A.T."/>
            <person name="Koren S."/>
            <person name="Bechman K.B."/>
            <person name="Herman A."/>
            <person name="Abrahante J.E."/>
            <person name="Garbe J."/>
        </authorList>
    </citation>
    <scope>NUCLEOTIDE SEQUENCE</scope>
    <source>
        <strain evidence="9">Duluth1</strain>
        <tissue evidence="9">Whole animal</tissue>
    </source>
</reference>
<sequence>MEACEKLWYSRVKLRTVFVLVLHIGACVHTFHTYIDECITNNPCMNSGHCINVRGGYQCLCPPQWTGKTCSDDVNECDQTSPVCQNGGTCHNSYGSYICTCPFEWTGLQCAEVESPCEKPTILGKGSGNYAADIYFSGRVNPSQPTDCFMNLVTDRGFVIAYKFENLNLNNLCAGEGEHCECKNSVTVSNDHNGVTITKELCSAENAKTIDFSNSKSIGNNLAFRVKMSPNASISFNISVFTSQYVQNKGCANDEALCSNMCVHRTLACGPDKDKYCKSPDDVCSTIKSSEPNGVLISALVGGLIAFMVVTIILTDCLCSENSILRRKCCKLQPRANSSRANAIFTVQLANRGVASRSGGNDNRAFDEYGDPIDRATYQPPPEYRSLEHIDRAGRLPDPKDGGDLPPSYEDAVKNRQQYKITGRV</sequence>
<dbReference type="FunFam" id="2.10.25.10:FF:000151">
    <property type="entry name" value="FAT atypical cadherin 4"/>
    <property type="match status" value="1"/>
</dbReference>
<dbReference type="InterPro" id="IPR000742">
    <property type="entry name" value="EGF"/>
</dbReference>
<dbReference type="PROSITE" id="PS00010">
    <property type="entry name" value="ASX_HYDROXYL"/>
    <property type="match status" value="2"/>
</dbReference>
<feature type="disulfide bond" evidence="5">
    <location>
        <begin position="61"/>
        <end position="70"/>
    </location>
</feature>
<dbReference type="CDD" id="cd00054">
    <property type="entry name" value="EGF_CA"/>
    <property type="match status" value="2"/>
</dbReference>
<dbReference type="GO" id="GO:0005509">
    <property type="term" value="F:calcium ion binding"/>
    <property type="evidence" value="ECO:0007669"/>
    <property type="project" value="InterPro"/>
</dbReference>
<dbReference type="InterPro" id="IPR049883">
    <property type="entry name" value="NOTCH1_EGF-like"/>
</dbReference>
<keyword evidence="3" id="KW-0677">Repeat</keyword>
<evidence type="ECO:0000256" key="6">
    <source>
        <dbReference type="SAM" id="MobiDB-lite"/>
    </source>
</evidence>
<dbReference type="SMART" id="SM00179">
    <property type="entry name" value="EGF_CA"/>
    <property type="match status" value="2"/>
</dbReference>
<dbReference type="PANTHER" id="PTHR12916:SF4">
    <property type="entry name" value="UNINFLATABLE, ISOFORM C"/>
    <property type="match status" value="1"/>
</dbReference>
<dbReference type="Pfam" id="PF07645">
    <property type="entry name" value="EGF_CA"/>
    <property type="match status" value="2"/>
</dbReference>
<organism evidence="9 10">
    <name type="scientific">Dreissena polymorpha</name>
    <name type="common">Zebra mussel</name>
    <name type="synonym">Mytilus polymorpha</name>
    <dbReference type="NCBI Taxonomy" id="45954"/>
    <lineage>
        <taxon>Eukaryota</taxon>
        <taxon>Metazoa</taxon>
        <taxon>Spiralia</taxon>
        <taxon>Lophotrochozoa</taxon>
        <taxon>Mollusca</taxon>
        <taxon>Bivalvia</taxon>
        <taxon>Autobranchia</taxon>
        <taxon>Heteroconchia</taxon>
        <taxon>Euheterodonta</taxon>
        <taxon>Imparidentia</taxon>
        <taxon>Neoheterodontei</taxon>
        <taxon>Myida</taxon>
        <taxon>Dreissenoidea</taxon>
        <taxon>Dreissenidae</taxon>
        <taxon>Dreissena</taxon>
    </lineage>
</organism>
<dbReference type="InterPro" id="IPR018097">
    <property type="entry name" value="EGF_Ca-bd_CS"/>
</dbReference>
<gene>
    <name evidence="9" type="ORF">DPMN_087368</name>
</gene>
<evidence type="ECO:0000313" key="9">
    <source>
        <dbReference type="EMBL" id="KAH3845097.1"/>
    </source>
</evidence>
<evidence type="ECO:0000256" key="1">
    <source>
        <dbReference type="ARBA" id="ARBA00022536"/>
    </source>
</evidence>
<reference evidence="9" key="1">
    <citation type="journal article" date="2019" name="bioRxiv">
        <title>The Genome of the Zebra Mussel, Dreissena polymorpha: A Resource for Invasive Species Research.</title>
        <authorList>
            <person name="McCartney M.A."/>
            <person name="Auch B."/>
            <person name="Kono T."/>
            <person name="Mallez S."/>
            <person name="Zhang Y."/>
            <person name="Obille A."/>
            <person name="Becker A."/>
            <person name="Abrahante J.E."/>
            <person name="Garbe J."/>
            <person name="Badalamenti J.P."/>
            <person name="Herman A."/>
            <person name="Mangelson H."/>
            <person name="Liachko I."/>
            <person name="Sullivan S."/>
            <person name="Sone E.D."/>
            <person name="Koren S."/>
            <person name="Silverstein K.A.T."/>
            <person name="Beckman K.B."/>
            <person name="Gohl D.M."/>
        </authorList>
    </citation>
    <scope>NUCLEOTIDE SEQUENCE</scope>
    <source>
        <strain evidence="9">Duluth1</strain>
        <tissue evidence="9">Whole animal</tissue>
    </source>
</reference>
<comment type="caution">
    <text evidence="5">Lacks conserved residue(s) required for the propagation of feature annotation.</text>
</comment>
<dbReference type="InterPro" id="IPR001881">
    <property type="entry name" value="EGF-like_Ca-bd_dom"/>
</dbReference>
<keyword evidence="7" id="KW-0812">Transmembrane</keyword>
<dbReference type="Gene3D" id="2.10.25.10">
    <property type="entry name" value="Laminin"/>
    <property type="match status" value="2"/>
</dbReference>
<keyword evidence="10" id="KW-1185">Reference proteome</keyword>
<evidence type="ECO:0000256" key="7">
    <source>
        <dbReference type="SAM" id="Phobius"/>
    </source>
</evidence>
<keyword evidence="7" id="KW-0472">Membrane</keyword>
<dbReference type="PANTHER" id="PTHR12916">
    <property type="entry name" value="CYTOCHROME C OXIDASE POLYPEPTIDE VIC-2"/>
    <property type="match status" value="1"/>
</dbReference>
<dbReference type="EMBL" id="JAIWYP010000003">
    <property type="protein sequence ID" value="KAH3845097.1"/>
    <property type="molecule type" value="Genomic_DNA"/>
</dbReference>
<feature type="region of interest" description="Disordered" evidence="6">
    <location>
        <begin position="380"/>
        <end position="410"/>
    </location>
</feature>
<dbReference type="AlphaFoldDB" id="A0A9D4KTR6"/>
<keyword evidence="7" id="KW-1133">Transmembrane helix</keyword>
<evidence type="ECO:0000256" key="2">
    <source>
        <dbReference type="ARBA" id="ARBA00022729"/>
    </source>
</evidence>
<evidence type="ECO:0000313" key="10">
    <source>
        <dbReference type="Proteomes" id="UP000828390"/>
    </source>
</evidence>
<dbReference type="Proteomes" id="UP000828390">
    <property type="component" value="Unassembled WGS sequence"/>
</dbReference>
<evidence type="ECO:0000256" key="3">
    <source>
        <dbReference type="ARBA" id="ARBA00022737"/>
    </source>
</evidence>
<dbReference type="FunFam" id="2.10.25.10:FF:000125">
    <property type="entry name" value="Neurogenic locus notch protein-like"/>
    <property type="match status" value="1"/>
</dbReference>
<feature type="disulfide bond" evidence="5">
    <location>
        <begin position="101"/>
        <end position="110"/>
    </location>
</feature>
<feature type="transmembrane region" description="Helical" evidence="7">
    <location>
        <begin position="295"/>
        <end position="318"/>
    </location>
</feature>
<keyword evidence="1 5" id="KW-0245">EGF-like domain</keyword>
<feature type="domain" description="EGF-like" evidence="8">
    <location>
        <begin position="73"/>
        <end position="111"/>
    </location>
</feature>
<evidence type="ECO:0000256" key="4">
    <source>
        <dbReference type="ARBA" id="ARBA00023157"/>
    </source>
</evidence>
<dbReference type="InterPro" id="IPR000152">
    <property type="entry name" value="EGF-type_Asp/Asn_hydroxyl_site"/>
</dbReference>
<protein>
    <recommendedName>
        <fullName evidence="8">EGF-like domain-containing protein</fullName>
    </recommendedName>
</protein>
<dbReference type="OrthoDB" id="4062651at2759"/>
<keyword evidence="2" id="KW-0732">Signal</keyword>
<accession>A0A9D4KTR6</accession>
<keyword evidence="4 5" id="KW-1015">Disulfide bond</keyword>
<comment type="caution">
    <text evidence="9">The sequence shown here is derived from an EMBL/GenBank/DDBJ whole genome shotgun (WGS) entry which is preliminary data.</text>
</comment>
<feature type="domain" description="EGF-like" evidence="8">
    <location>
        <begin position="34"/>
        <end position="71"/>
    </location>
</feature>